<evidence type="ECO:0000313" key="1">
    <source>
        <dbReference type="EMBL" id="KAK8059250.1"/>
    </source>
</evidence>
<protein>
    <submittedName>
        <fullName evidence="1">Uncharacterized protein</fullName>
    </submittedName>
</protein>
<dbReference type="Proteomes" id="UP001446871">
    <property type="component" value="Unassembled WGS sequence"/>
</dbReference>
<organism evidence="1 2">
    <name type="scientific">Apiospora saccharicola</name>
    <dbReference type="NCBI Taxonomy" id="335842"/>
    <lineage>
        <taxon>Eukaryota</taxon>
        <taxon>Fungi</taxon>
        <taxon>Dikarya</taxon>
        <taxon>Ascomycota</taxon>
        <taxon>Pezizomycotina</taxon>
        <taxon>Sordariomycetes</taxon>
        <taxon>Xylariomycetidae</taxon>
        <taxon>Amphisphaeriales</taxon>
        <taxon>Apiosporaceae</taxon>
        <taxon>Apiospora</taxon>
    </lineage>
</organism>
<gene>
    <name evidence="1" type="ORF">PG996_009180</name>
</gene>
<dbReference type="EMBL" id="JAQQWM010000006">
    <property type="protein sequence ID" value="KAK8059250.1"/>
    <property type="molecule type" value="Genomic_DNA"/>
</dbReference>
<accession>A0ABR1UK05</accession>
<name>A0ABR1UK05_9PEZI</name>
<keyword evidence="2" id="KW-1185">Reference proteome</keyword>
<reference evidence="1 2" key="1">
    <citation type="submission" date="2023-01" db="EMBL/GenBank/DDBJ databases">
        <title>Analysis of 21 Apiospora genomes using comparative genomics revels a genus with tremendous synthesis potential of carbohydrate active enzymes and secondary metabolites.</title>
        <authorList>
            <person name="Sorensen T."/>
        </authorList>
    </citation>
    <scope>NUCLEOTIDE SEQUENCE [LARGE SCALE GENOMIC DNA]</scope>
    <source>
        <strain evidence="1 2">CBS 83171</strain>
    </source>
</reference>
<comment type="caution">
    <text evidence="1">The sequence shown here is derived from an EMBL/GenBank/DDBJ whole genome shotgun (WGS) entry which is preliminary data.</text>
</comment>
<evidence type="ECO:0000313" key="2">
    <source>
        <dbReference type="Proteomes" id="UP001446871"/>
    </source>
</evidence>
<sequence>MVQDARQHGGHAKAVGEYEEDCSSLLRIGILRDDSVIGTKLCCTSPAQPTGSGILEPSEAPIDLTEDGAATGANRQRQNGQCRRRCSLVLRLPFRRCPEAGEVRKGAPSRPILSAPSHEPHSRLHHQVLSAQTALRGVNFDVGNETLSHHKIVYELSVLGLRQKMVKVDTTRPEPERSEHEQKEGQYTVNVECMGGLGALAYEMER</sequence>
<proteinExistence type="predicted"/>